<dbReference type="PROSITE" id="PS00137">
    <property type="entry name" value="SUBTILASE_HIS"/>
    <property type="match status" value="1"/>
</dbReference>
<dbReference type="InterPro" id="IPR050131">
    <property type="entry name" value="Peptidase_S8_subtilisin-like"/>
</dbReference>
<evidence type="ECO:0000259" key="12">
    <source>
        <dbReference type="Pfam" id="PF00082"/>
    </source>
</evidence>
<dbReference type="RefSeq" id="WP_034656336.1">
    <property type="nucleotide sequence ID" value="NZ_BCVB01000033.1"/>
</dbReference>
<feature type="chain" id="PRO_5002121166" evidence="11">
    <location>
        <begin position="23"/>
        <end position="300"/>
    </location>
</feature>
<name>A0A0B6A999_PRIM2</name>
<dbReference type="InterPro" id="IPR000209">
    <property type="entry name" value="Peptidase_S8/S53_dom"/>
</dbReference>
<protein>
    <submittedName>
        <fullName evidence="13">Subtilase family protein</fullName>
    </submittedName>
</protein>
<dbReference type="InterPro" id="IPR022398">
    <property type="entry name" value="Peptidase_S8_His-AS"/>
</dbReference>
<keyword evidence="7 10" id="KW-0378">Hydrolase</keyword>
<evidence type="ECO:0000256" key="2">
    <source>
        <dbReference type="ARBA" id="ARBA00004613"/>
    </source>
</evidence>
<evidence type="ECO:0000313" key="13">
    <source>
        <dbReference type="EMBL" id="AJI20136.1"/>
    </source>
</evidence>
<dbReference type="SUPFAM" id="SSF52743">
    <property type="entry name" value="Subtilisin-like"/>
    <property type="match status" value="1"/>
</dbReference>
<feature type="signal peptide" evidence="11">
    <location>
        <begin position="1"/>
        <end position="22"/>
    </location>
</feature>
<evidence type="ECO:0000256" key="11">
    <source>
        <dbReference type="SAM" id="SignalP"/>
    </source>
</evidence>
<dbReference type="PROSITE" id="PS00136">
    <property type="entry name" value="SUBTILASE_ASP"/>
    <property type="match status" value="1"/>
</dbReference>
<dbReference type="PROSITE" id="PS51257">
    <property type="entry name" value="PROKAR_LIPOPROTEIN"/>
    <property type="match status" value="1"/>
</dbReference>
<dbReference type="EMBL" id="CP009919">
    <property type="protein sequence ID" value="AJI20136.1"/>
    <property type="molecule type" value="Genomic_DNA"/>
</dbReference>
<dbReference type="InterPro" id="IPR036852">
    <property type="entry name" value="Peptidase_S8/S53_dom_sf"/>
</dbReference>
<keyword evidence="4" id="KW-0964">Secreted</keyword>
<evidence type="ECO:0000256" key="10">
    <source>
        <dbReference type="PROSITE-ProRule" id="PRU01240"/>
    </source>
</evidence>
<dbReference type="GO" id="GO:0006508">
    <property type="term" value="P:proteolysis"/>
    <property type="evidence" value="ECO:0007669"/>
    <property type="project" value="UniProtKB-KW"/>
</dbReference>
<evidence type="ECO:0000256" key="5">
    <source>
        <dbReference type="ARBA" id="ARBA00022670"/>
    </source>
</evidence>
<dbReference type="InterPro" id="IPR015500">
    <property type="entry name" value="Peptidase_S8_subtilisin-rel"/>
</dbReference>
<dbReference type="Gene3D" id="3.40.50.200">
    <property type="entry name" value="Peptidase S8/S53 domain"/>
    <property type="match status" value="1"/>
</dbReference>
<dbReference type="Proteomes" id="UP000031829">
    <property type="component" value="Plasmid pBMV_1"/>
</dbReference>
<dbReference type="InterPro" id="IPR023827">
    <property type="entry name" value="Peptidase_S8_Asp-AS"/>
</dbReference>
<comment type="cofactor">
    <cofactor evidence="1">
        <name>Ca(2+)</name>
        <dbReference type="ChEBI" id="CHEBI:29108"/>
    </cofactor>
</comment>
<evidence type="ECO:0000313" key="14">
    <source>
        <dbReference type="Proteomes" id="UP000031829"/>
    </source>
</evidence>
<dbReference type="AlphaFoldDB" id="A0A0B6A999"/>
<geneLocation type="plasmid" evidence="13 14">
    <name>pBMV_1</name>
</geneLocation>
<keyword evidence="8 10" id="KW-0720">Serine protease</keyword>
<accession>A0A0B6A999</accession>
<keyword evidence="11" id="KW-0732">Signal</keyword>
<dbReference type="InterPro" id="IPR034202">
    <property type="entry name" value="Subtilisin_Carlsberg-like"/>
</dbReference>
<dbReference type="HOGENOM" id="CLU_011263_15_0_9"/>
<dbReference type="GO" id="GO:0005576">
    <property type="term" value="C:extracellular region"/>
    <property type="evidence" value="ECO:0007669"/>
    <property type="project" value="UniProtKB-SubCell"/>
</dbReference>
<evidence type="ECO:0000256" key="7">
    <source>
        <dbReference type="ARBA" id="ARBA00022801"/>
    </source>
</evidence>
<evidence type="ECO:0000256" key="4">
    <source>
        <dbReference type="ARBA" id="ARBA00022525"/>
    </source>
</evidence>
<feature type="active site" description="Charge relay system" evidence="10">
    <location>
        <position position="246"/>
    </location>
</feature>
<comment type="similarity">
    <text evidence="3 10">Belongs to the peptidase S8 family.</text>
</comment>
<dbReference type="PANTHER" id="PTHR43806">
    <property type="entry name" value="PEPTIDASE S8"/>
    <property type="match status" value="1"/>
</dbReference>
<keyword evidence="13" id="KW-0614">Plasmid</keyword>
<dbReference type="PROSITE" id="PS51892">
    <property type="entry name" value="SUBTILASE"/>
    <property type="match status" value="1"/>
</dbReference>
<dbReference type="GO" id="GO:0004252">
    <property type="term" value="F:serine-type endopeptidase activity"/>
    <property type="evidence" value="ECO:0007669"/>
    <property type="project" value="UniProtKB-UniRule"/>
</dbReference>
<evidence type="ECO:0000256" key="6">
    <source>
        <dbReference type="ARBA" id="ARBA00022723"/>
    </source>
</evidence>
<organism evidence="13 14">
    <name type="scientific">Priestia megaterium (strain ATCC 14581 / DSM 32 / CCUG 1817 / JCM 2506 / NBRC 15308 / NCIMB 9376 / NCTC 10342 / NRRL B-14308 / VKM B-512 / Ford 19)</name>
    <name type="common">Bacillus megaterium</name>
    <dbReference type="NCBI Taxonomy" id="1348623"/>
    <lineage>
        <taxon>Bacteria</taxon>
        <taxon>Bacillati</taxon>
        <taxon>Bacillota</taxon>
        <taxon>Bacilli</taxon>
        <taxon>Bacillales</taxon>
        <taxon>Bacillaceae</taxon>
        <taxon>Priestia</taxon>
    </lineage>
</organism>
<evidence type="ECO:0000256" key="1">
    <source>
        <dbReference type="ARBA" id="ARBA00001913"/>
    </source>
</evidence>
<dbReference type="PANTHER" id="PTHR43806:SF11">
    <property type="entry name" value="CEREVISIN-RELATED"/>
    <property type="match status" value="1"/>
</dbReference>
<proteinExistence type="inferred from homology"/>
<evidence type="ECO:0000256" key="3">
    <source>
        <dbReference type="ARBA" id="ARBA00011073"/>
    </source>
</evidence>
<keyword evidence="5 10" id="KW-0645">Protease</keyword>
<keyword evidence="6" id="KW-0479">Metal-binding</keyword>
<feature type="active site" description="Charge relay system" evidence="10">
    <location>
        <position position="61"/>
    </location>
</feature>
<reference evidence="13 14" key="1">
    <citation type="journal article" date="2015" name="Genome Announc.">
        <title>Complete genome sequences for 35 biothreat assay-relevant bacillus species.</title>
        <authorList>
            <person name="Johnson S.L."/>
            <person name="Daligault H.E."/>
            <person name="Davenport K.W."/>
            <person name="Jaissle J."/>
            <person name="Frey K.G."/>
            <person name="Ladner J.T."/>
            <person name="Broomall S.M."/>
            <person name="Bishop-Lilly K.A."/>
            <person name="Bruce D.C."/>
            <person name="Gibbons H.S."/>
            <person name="Coyne S.R."/>
            <person name="Lo C.C."/>
            <person name="Meincke L."/>
            <person name="Munk A.C."/>
            <person name="Koroleva G.I."/>
            <person name="Rosenzweig C.N."/>
            <person name="Palacios G.F."/>
            <person name="Redden C.L."/>
            <person name="Minogue T.D."/>
            <person name="Chain P.S."/>
        </authorList>
    </citation>
    <scope>NUCLEOTIDE SEQUENCE [LARGE SCALE GENOMIC DNA]</scope>
    <source>
        <strain evidence="14">ATCC 14581 / DSM 32 / JCM 2506 / NBRC 15308 / NCIMB 9376 / NCTC 10342 / NRRL B-14308 / VKM B-512</strain>
        <plasmid evidence="13 14">pBMV_1</plasmid>
    </source>
</reference>
<sequence length="300" mass="32602">MLQRLLLSFLILFLLVSCDNQSIEVSFSQTDCKKNWSLCPLFPNNTRISMPTEPVKVAILDSGIDNSHPLLKEKIVKSFDARRETNITKDKFGHGTAIAGIIGASSNKQTIQGISPNVEIYDVKVLNDKGGGEIKDVVNGIEWSIKQNVDILNLSFGFQKDDPTLKQAIDYAVDNNIIVVAAAGNTLGFSADYPAKYNNVISVSSVNKQMERDKFAAKGKIDFVAPGVDIPVLTPTKKIITVSGTSFSAAYVSGIIANILAKKPNVQNFDAVLTELKTSSKDLGEKGLDNEYGNGLVQFK</sequence>
<gene>
    <name evidence="13" type="ORF">BG04_5989</name>
</gene>
<comment type="subcellular location">
    <subcellularLocation>
        <location evidence="2">Secreted</location>
    </subcellularLocation>
</comment>
<feature type="active site" description="Charge relay system" evidence="10">
    <location>
        <position position="94"/>
    </location>
</feature>
<dbReference type="KEGG" id="bmeg:BG04_5989"/>
<dbReference type="PRINTS" id="PR00723">
    <property type="entry name" value="SUBTILISIN"/>
</dbReference>
<dbReference type="Pfam" id="PF00082">
    <property type="entry name" value="Peptidase_S8"/>
    <property type="match status" value="1"/>
</dbReference>
<evidence type="ECO:0000256" key="8">
    <source>
        <dbReference type="ARBA" id="ARBA00022825"/>
    </source>
</evidence>
<keyword evidence="9" id="KW-0106">Calcium</keyword>
<evidence type="ECO:0000256" key="9">
    <source>
        <dbReference type="ARBA" id="ARBA00022837"/>
    </source>
</evidence>
<dbReference type="GeneID" id="93646084"/>
<feature type="domain" description="Peptidase S8/S53" evidence="12">
    <location>
        <begin position="55"/>
        <end position="295"/>
    </location>
</feature>
<dbReference type="GO" id="GO:0046872">
    <property type="term" value="F:metal ion binding"/>
    <property type="evidence" value="ECO:0007669"/>
    <property type="project" value="UniProtKB-KW"/>
</dbReference>
<dbReference type="CDD" id="cd07477">
    <property type="entry name" value="Peptidases_S8_Subtilisin_subset"/>
    <property type="match status" value="1"/>
</dbReference>